<sequence length="29" mass="3343">MVCRILELIGAICNLHLYPGTYWSNLCFV</sequence>
<name>A0A2P2NCP4_RHIMU</name>
<evidence type="ECO:0000313" key="1">
    <source>
        <dbReference type="EMBL" id="MBX40227.1"/>
    </source>
</evidence>
<reference evidence="1" key="1">
    <citation type="submission" date="2018-02" db="EMBL/GenBank/DDBJ databases">
        <title>Rhizophora mucronata_Transcriptome.</title>
        <authorList>
            <person name="Meera S.P."/>
            <person name="Sreeshan A."/>
            <person name="Augustine A."/>
        </authorList>
    </citation>
    <scope>NUCLEOTIDE SEQUENCE</scope>
    <source>
        <tissue evidence="1">Leaf</tissue>
    </source>
</reference>
<dbReference type="EMBL" id="GGEC01059743">
    <property type="protein sequence ID" value="MBX40227.1"/>
    <property type="molecule type" value="Transcribed_RNA"/>
</dbReference>
<proteinExistence type="predicted"/>
<dbReference type="AlphaFoldDB" id="A0A2P2NCP4"/>
<protein>
    <submittedName>
        <fullName evidence="1">Uncharacterized protein</fullName>
    </submittedName>
</protein>
<accession>A0A2P2NCP4</accession>
<organism evidence="1">
    <name type="scientific">Rhizophora mucronata</name>
    <name type="common">Asiatic mangrove</name>
    <dbReference type="NCBI Taxonomy" id="61149"/>
    <lineage>
        <taxon>Eukaryota</taxon>
        <taxon>Viridiplantae</taxon>
        <taxon>Streptophyta</taxon>
        <taxon>Embryophyta</taxon>
        <taxon>Tracheophyta</taxon>
        <taxon>Spermatophyta</taxon>
        <taxon>Magnoliopsida</taxon>
        <taxon>eudicotyledons</taxon>
        <taxon>Gunneridae</taxon>
        <taxon>Pentapetalae</taxon>
        <taxon>rosids</taxon>
        <taxon>fabids</taxon>
        <taxon>Malpighiales</taxon>
        <taxon>Rhizophoraceae</taxon>
        <taxon>Rhizophora</taxon>
    </lineage>
</organism>